<proteinExistence type="predicted"/>
<accession>A0A2V2ZBY0</accession>
<evidence type="ECO:0000313" key="1">
    <source>
        <dbReference type="EMBL" id="PWW17152.1"/>
    </source>
</evidence>
<protein>
    <submittedName>
        <fullName evidence="1">Uncharacterized protein</fullName>
    </submittedName>
</protein>
<evidence type="ECO:0000313" key="2">
    <source>
        <dbReference type="Proteomes" id="UP000247150"/>
    </source>
</evidence>
<organism evidence="1 2">
    <name type="scientific">Cytobacillus oceanisediminis</name>
    <dbReference type="NCBI Taxonomy" id="665099"/>
    <lineage>
        <taxon>Bacteria</taxon>
        <taxon>Bacillati</taxon>
        <taxon>Bacillota</taxon>
        <taxon>Bacilli</taxon>
        <taxon>Bacillales</taxon>
        <taxon>Bacillaceae</taxon>
        <taxon>Cytobacillus</taxon>
    </lineage>
</organism>
<gene>
    <name evidence="1" type="ORF">DFO73_13111</name>
</gene>
<comment type="caution">
    <text evidence="1">The sequence shown here is derived from an EMBL/GenBank/DDBJ whole genome shotgun (WGS) entry which is preliminary data.</text>
</comment>
<dbReference type="EMBL" id="QGTW01000031">
    <property type="protein sequence ID" value="PWW17152.1"/>
    <property type="molecule type" value="Genomic_DNA"/>
</dbReference>
<dbReference type="AlphaFoldDB" id="A0A2V2ZBY0"/>
<reference evidence="1 2" key="1">
    <citation type="submission" date="2018-05" db="EMBL/GenBank/DDBJ databases">
        <title>Freshwater and sediment microbial communities from various areas in North America, analyzing microbe dynamics in response to fracking.</title>
        <authorList>
            <person name="Lamendella R."/>
        </authorList>
    </citation>
    <scope>NUCLEOTIDE SEQUENCE [LARGE SCALE GENOMIC DNA]</scope>
    <source>
        <strain evidence="1 2">15_TX</strain>
    </source>
</reference>
<name>A0A2V2ZBY0_9BACI</name>
<sequence length="37" mass="4319">MGIPPHRQEIIYHLYKRMSTNFIKNSSGFLSPPQNTD</sequence>
<dbReference type="Proteomes" id="UP000247150">
    <property type="component" value="Unassembled WGS sequence"/>
</dbReference>